<evidence type="ECO:0000259" key="18">
    <source>
        <dbReference type="PROSITE" id="PS51217"/>
    </source>
</evidence>
<keyword evidence="8" id="KW-0238">DNA-binding</keyword>
<keyword evidence="9" id="KW-0234">DNA repair</keyword>
<evidence type="ECO:0000256" key="13">
    <source>
        <dbReference type="ARBA" id="ARBA00034923"/>
    </source>
</evidence>
<dbReference type="PROSITE" id="PS51198">
    <property type="entry name" value="UVRD_HELICASE_ATP_BIND"/>
    <property type="match status" value="1"/>
</dbReference>
<name>A0A1R4G2B8_BREDI</name>
<accession>A0A1R4G2B8</accession>
<reference evidence="19 20" key="1">
    <citation type="submission" date="2017-02" db="EMBL/GenBank/DDBJ databases">
        <authorList>
            <person name="Peterson S.W."/>
        </authorList>
    </citation>
    <scope>NUCLEOTIDE SEQUENCE [LARGE SCALE GENOMIC DNA]</scope>
    <source>
        <strain evidence="19 20">3F5N</strain>
    </source>
</reference>
<dbReference type="Proteomes" id="UP000195766">
    <property type="component" value="Unassembled WGS sequence"/>
</dbReference>
<evidence type="ECO:0000256" key="15">
    <source>
        <dbReference type="PROSITE-ProRule" id="PRU00560"/>
    </source>
</evidence>
<evidence type="ECO:0000256" key="1">
    <source>
        <dbReference type="ARBA" id="ARBA00022722"/>
    </source>
</evidence>
<dbReference type="InterPro" id="IPR011604">
    <property type="entry name" value="PDDEXK-like_dom_sf"/>
</dbReference>
<dbReference type="GO" id="GO:0005524">
    <property type="term" value="F:ATP binding"/>
    <property type="evidence" value="ECO:0007669"/>
    <property type="project" value="UniProtKB-UniRule"/>
</dbReference>
<evidence type="ECO:0000256" key="7">
    <source>
        <dbReference type="ARBA" id="ARBA00022840"/>
    </source>
</evidence>
<dbReference type="Pfam" id="PF00580">
    <property type="entry name" value="UvrD-helicase"/>
    <property type="match status" value="1"/>
</dbReference>
<dbReference type="GO" id="GO:0003677">
    <property type="term" value="F:DNA binding"/>
    <property type="evidence" value="ECO:0007669"/>
    <property type="project" value="UniProtKB-KW"/>
</dbReference>
<feature type="region of interest" description="Disordered" evidence="16">
    <location>
        <begin position="946"/>
        <end position="973"/>
    </location>
</feature>
<evidence type="ECO:0000256" key="14">
    <source>
        <dbReference type="ARBA" id="ARBA00048988"/>
    </source>
</evidence>
<keyword evidence="10" id="KW-0413">Isomerase</keyword>
<evidence type="ECO:0000256" key="11">
    <source>
        <dbReference type="ARBA" id="ARBA00034617"/>
    </source>
</evidence>
<dbReference type="OrthoDB" id="9810135at2"/>
<sequence length="1144" mass="124030">MNALNPQSLNPQTRAADPARSVFVTANAGSGKTTTLVSRVARLLLGGAAPSAILCVTYTKAAAAEMQARLFETLGKWAVMDDGELAAELAKLDDSDPAALNPARLSEARRLFARALETPGGLKIQTIHAFCEKLLRRFPIEAGVSPRFTVLENEAAIALSHAARDDLARAALADADGPIGEAYSHFAVELDWGRFQDLLALIENKRAELTDYVARVADGRAPGPYVLTGADPQKAPEDIEADFLRWLDRGEVRHMAELMATGSKTDKDRASELIHALDHDWSFHGLGVVFLTGSGSPRKSMATKQAPPDATGWLTDLQDKFLAARDQLRAAKVADDTIKLLTLANAHAALYEAAKTAHGALDFSDLVARTVELLTVRSTAAWVLYKLDGGVDHVLIDEAQDTAPEQWAIMRALTGEFFTVPDTDRTVFAVGDEKQSIYSFQGARPERLRQEAQVYDSLIKGAGGEFEGVELATSYRSTEAVLSFVDAVFATPERTCALVGEDVAGFPPHIAARTGQPGAVDLWPLFVDEAPPERDAWTDPVDQEGTASARKRMAQTLALEIKRQVETGAVVFDKGGAARPCGYGDFLILVRRRDATFEEIIRALKAAGAPVAGADRLKLSQHIVFDDLKALARFALFPGDDLTLAEVLRGPFCDVDEDSLFDLAGREKRDGLWRELKRRAGERPEWGRALDLLRAARDARDLDPFGFFSRLLNRVDATGQSGRARILTRLGREAEEAVDETLNQVLAAEGRGGTDLETCLALLEAADVEVKRELEGPRGEVRVMTVHGAKGLEAPVVILPDTTMKAKAQGPSLMPVPLEDGAEAWLMCPGSSKEDCPASADARAAREARVGDESLRLLYVALTRARDRVIVMGRGSKRAPEAGDWWSVIEETFNRLGDQVRELDGGVRRYGADPDSLPAAVAAAEMRAEAPGWARTNPPRDAAARFASPSQMQEQKRIPAPSPLARGEGPGAGLGRFRRGDLIHRLLERLPDLPSPDRPDAARRMLARERDLTEDQRAEMIAAAFGVLDDARFAPVFGPGSRPEVALTGTAPGLPSGVSISGRIDRLVVTPERVLVVDFKSNRPAPDHVEDADPAYVLQMAIYAAVLRRLYPERTVEAALVWTDGPKLMAVPQSLMDAALENAR</sequence>
<feature type="domain" description="UvrD-like helicase C-terminal" evidence="18">
    <location>
        <begin position="500"/>
        <end position="791"/>
    </location>
</feature>
<dbReference type="GO" id="GO:0033202">
    <property type="term" value="C:DNA helicase complex"/>
    <property type="evidence" value="ECO:0007669"/>
    <property type="project" value="TreeGrafter"/>
</dbReference>
<dbReference type="InterPro" id="IPR000212">
    <property type="entry name" value="DNA_helicase_UvrD/REP"/>
</dbReference>
<evidence type="ECO:0000313" key="20">
    <source>
        <dbReference type="Proteomes" id="UP000195766"/>
    </source>
</evidence>
<evidence type="ECO:0000256" key="10">
    <source>
        <dbReference type="ARBA" id="ARBA00023235"/>
    </source>
</evidence>
<dbReference type="GO" id="GO:0004527">
    <property type="term" value="F:exonuclease activity"/>
    <property type="evidence" value="ECO:0007669"/>
    <property type="project" value="UniProtKB-KW"/>
</dbReference>
<gene>
    <name evidence="19" type="ORF">FM111_08795</name>
</gene>
<protein>
    <recommendedName>
        <fullName evidence="12">DNA 3'-5' helicase</fullName>
        <ecNumber evidence="12">5.6.2.4</ecNumber>
    </recommendedName>
    <alternativeName>
        <fullName evidence="13">DNA 3'-5' helicase II</fullName>
    </alternativeName>
</protein>
<dbReference type="EC" id="5.6.2.4" evidence="12"/>
<feature type="binding site" evidence="15">
    <location>
        <begin position="26"/>
        <end position="33"/>
    </location>
    <ligand>
        <name>ATP</name>
        <dbReference type="ChEBI" id="CHEBI:30616"/>
    </ligand>
</feature>
<dbReference type="InterPro" id="IPR011335">
    <property type="entry name" value="Restrct_endonuc-II-like"/>
</dbReference>
<evidence type="ECO:0000256" key="6">
    <source>
        <dbReference type="ARBA" id="ARBA00022839"/>
    </source>
</evidence>
<keyword evidence="5 15" id="KW-0347">Helicase</keyword>
<evidence type="ECO:0000256" key="16">
    <source>
        <dbReference type="SAM" id="MobiDB-lite"/>
    </source>
</evidence>
<dbReference type="Pfam" id="PF13361">
    <property type="entry name" value="UvrD_C"/>
    <property type="match status" value="1"/>
</dbReference>
<dbReference type="GO" id="GO:0005829">
    <property type="term" value="C:cytosol"/>
    <property type="evidence" value="ECO:0007669"/>
    <property type="project" value="TreeGrafter"/>
</dbReference>
<dbReference type="GO" id="GO:0000725">
    <property type="term" value="P:recombinational repair"/>
    <property type="evidence" value="ECO:0007669"/>
    <property type="project" value="TreeGrafter"/>
</dbReference>
<keyword evidence="6" id="KW-0269">Exonuclease</keyword>
<keyword evidence="3" id="KW-0227">DNA damage</keyword>
<comment type="catalytic activity">
    <reaction evidence="11">
        <text>Couples ATP hydrolysis with the unwinding of duplex DNA by translocating in the 3'-5' direction.</text>
        <dbReference type="EC" id="5.6.2.4"/>
    </reaction>
</comment>
<dbReference type="RefSeq" id="WP_087140609.1">
    <property type="nucleotide sequence ID" value="NZ_FUIE01000046.1"/>
</dbReference>
<dbReference type="SUPFAM" id="SSF52980">
    <property type="entry name" value="Restriction endonuclease-like"/>
    <property type="match status" value="1"/>
</dbReference>
<dbReference type="EMBL" id="FUIE01000046">
    <property type="protein sequence ID" value="SJM62237.1"/>
    <property type="molecule type" value="Genomic_DNA"/>
</dbReference>
<dbReference type="Gene3D" id="3.40.50.300">
    <property type="entry name" value="P-loop containing nucleotide triphosphate hydrolases"/>
    <property type="match status" value="4"/>
</dbReference>
<dbReference type="SUPFAM" id="SSF52540">
    <property type="entry name" value="P-loop containing nucleoside triphosphate hydrolases"/>
    <property type="match status" value="1"/>
</dbReference>
<dbReference type="InterPro" id="IPR038726">
    <property type="entry name" value="PDDEXK_AddAB-type"/>
</dbReference>
<evidence type="ECO:0000256" key="9">
    <source>
        <dbReference type="ARBA" id="ARBA00023204"/>
    </source>
</evidence>
<dbReference type="AlphaFoldDB" id="A0A1R4G2B8"/>
<dbReference type="InterPro" id="IPR014151">
    <property type="entry name" value="DNA_helicase_AddA"/>
</dbReference>
<evidence type="ECO:0000256" key="2">
    <source>
        <dbReference type="ARBA" id="ARBA00022741"/>
    </source>
</evidence>
<dbReference type="InterPro" id="IPR014016">
    <property type="entry name" value="UvrD-like_ATP-bd"/>
</dbReference>
<keyword evidence="7 15" id="KW-0067">ATP-binding</keyword>
<keyword evidence="2 15" id="KW-0547">Nucleotide-binding</keyword>
<dbReference type="Pfam" id="PF12705">
    <property type="entry name" value="PDDEXK_1"/>
    <property type="match status" value="1"/>
</dbReference>
<dbReference type="PROSITE" id="PS51217">
    <property type="entry name" value="UVRD_HELICASE_CTER"/>
    <property type="match status" value="1"/>
</dbReference>
<dbReference type="Gene3D" id="3.90.320.10">
    <property type="match status" value="1"/>
</dbReference>
<dbReference type="InterPro" id="IPR027417">
    <property type="entry name" value="P-loop_NTPase"/>
</dbReference>
<dbReference type="InterPro" id="IPR014017">
    <property type="entry name" value="DNA_helicase_UvrD-like_C"/>
</dbReference>
<dbReference type="NCBIfam" id="TIGR02784">
    <property type="entry name" value="addA_alphas"/>
    <property type="match status" value="1"/>
</dbReference>
<evidence type="ECO:0000256" key="4">
    <source>
        <dbReference type="ARBA" id="ARBA00022801"/>
    </source>
</evidence>
<organism evidence="19 20">
    <name type="scientific">Brevundimonas diminuta 3F5N</name>
    <dbReference type="NCBI Taxonomy" id="1255603"/>
    <lineage>
        <taxon>Bacteria</taxon>
        <taxon>Pseudomonadati</taxon>
        <taxon>Pseudomonadota</taxon>
        <taxon>Alphaproteobacteria</taxon>
        <taxon>Caulobacterales</taxon>
        <taxon>Caulobacteraceae</taxon>
        <taxon>Brevundimonas</taxon>
    </lineage>
</organism>
<evidence type="ECO:0000256" key="8">
    <source>
        <dbReference type="ARBA" id="ARBA00023125"/>
    </source>
</evidence>
<proteinExistence type="predicted"/>
<evidence type="ECO:0000256" key="5">
    <source>
        <dbReference type="ARBA" id="ARBA00022806"/>
    </source>
</evidence>
<dbReference type="PANTHER" id="PTHR11070">
    <property type="entry name" value="UVRD / RECB / PCRA DNA HELICASE FAMILY MEMBER"/>
    <property type="match status" value="1"/>
</dbReference>
<dbReference type="PANTHER" id="PTHR11070:SF2">
    <property type="entry name" value="ATP-DEPENDENT DNA HELICASE SRS2"/>
    <property type="match status" value="1"/>
</dbReference>
<evidence type="ECO:0000259" key="17">
    <source>
        <dbReference type="PROSITE" id="PS51198"/>
    </source>
</evidence>
<keyword evidence="1" id="KW-0540">Nuclease</keyword>
<comment type="catalytic activity">
    <reaction evidence="14">
        <text>ATP + H2O = ADP + phosphate + H(+)</text>
        <dbReference type="Rhea" id="RHEA:13065"/>
        <dbReference type="ChEBI" id="CHEBI:15377"/>
        <dbReference type="ChEBI" id="CHEBI:15378"/>
        <dbReference type="ChEBI" id="CHEBI:30616"/>
        <dbReference type="ChEBI" id="CHEBI:43474"/>
        <dbReference type="ChEBI" id="CHEBI:456216"/>
        <dbReference type="EC" id="5.6.2.4"/>
    </reaction>
</comment>
<evidence type="ECO:0000256" key="3">
    <source>
        <dbReference type="ARBA" id="ARBA00022763"/>
    </source>
</evidence>
<dbReference type="GO" id="GO:0043138">
    <property type="term" value="F:3'-5' DNA helicase activity"/>
    <property type="evidence" value="ECO:0007669"/>
    <property type="project" value="UniProtKB-EC"/>
</dbReference>
<feature type="domain" description="UvrD-like helicase ATP-binding" evidence="17">
    <location>
        <begin position="5"/>
        <end position="478"/>
    </location>
</feature>
<evidence type="ECO:0000313" key="19">
    <source>
        <dbReference type="EMBL" id="SJM62237.1"/>
    </source>
</evidence>
<keyword evidence="4 15" id="KW-0378">Hydrolase</keyword>
<evidence type="ECO:0000256" key="12">
    <source>
        <dbReference type="ARBA" id="ARBA00034808"/>
    </source>
</evidence>